<accession>A0A8R7V8X4</accession>
<dbReference type="Gramene" id="TuG1812G0700003208.01.T04">
    <property type="protein sequence ID" value="TuG1812G0700003208.01.T04.cds345580"/>
    <property type="gene ID" value="TuG1812G0700003208.01"/>
</dbReference>
<proteinExistence type="predicted"/>
<reference evidence="2" key="1">
    <citation type="journal article" date="2013" name="Nature">
        <title>Draft genome of the wheat A-genome progenitor Triticum urartu.</title>
        <authorList>
            <person name="Ling H.Q."/>
            <person name="Zhao S."/>
            <person name="Liu D."/>
            <person name="Wang J."/>
            <person name="Sun H."/>
            <person name="Zhang C."/>
            <person name="Fan H."/>
            <person name="Li D."/>
            <person name="Dong L."/>
            <person name="Tao Y."/>
            <person name="Gao C."/>
            <person name="Wu H."/>
            <person name="Li Y."/>
            <person name="Cui Y."/>
            <person name="Guo X."/>
            <person name="Zheng S."/>
            <person name="Wang B."/>
            <person name="Yu K."/>
            <person name="Liang Q."/>
            <person name="Yang W."/>
            <person name="Lou X."/>
            <person name="Chen J."/>
            <person name="Feng M."/>
            <person name="Jian J."/>
            <person name="Zhang X."/>
            <person name="Luo G."/>
            <person name="Jiang Y."/>
            <person name="Liu J."/>
            <person name="Wang Z."/>
            <person name="Sha Y."/>
            <person name="Zhang B."/>
            <person name="Wu H."/>
            <person name="Tang D."/>
            <person name="Shen Q."/>
            <person name="Xue P."/>
            <person name="Zou S."/>
            <person name="Wang X."/>
            <person name="Liu X."/>
            <person name="Wang F."/>
            <person name="Yang Y."/>
            <person name="An X."/>
            <person name="Dong Z."/>
            <person name="Zhang K."/>
            <person name="Zhang X."/>
            <person name="Luo M.C."/>
            <person name="Dvorak J."/>
            <person name="Tong Y."/>
            <person name="Wang J."/>
            <person name="Yang H."/>
            <person name="Li Z."/>
            <person name="Wang D."/>
            <person name="Zhang A."/>
            <person name="Wang J."/>
        </authorList>
    </citation>
    <scope>NUCLEOTIDE SEQUENCE</scope>
    <source>
        <strain evidence="2">cv. G1812</strain>
    </source>
</reference>
<dbReference type="EnsemblPlants" id="TuG1812G0700003208.01.T02">
    <property type="protein sequence ID" value="TuG1812G0700003208.01.T02.cds345580"/>
    <property type="gene ID" value="TuG1812G0700003208.01"/>
</dbReference>
<evidence type="ECO:0000313" key="2">
    <source>
        <dbReference type="Proteomes" id="UP000015106"/>
    </source>
</evidence>
<dbReference type="EnsemblPlants" id="TuG1812G0700003208.01.T05">
    <property type="protein sequence ID" value="TuG1812G0700003208.01.T05.cds345580"/>
    <property type="gene ID" value="TuG1812G0700003208.01"/>
</dbReference>
<sequence length="91" mass="10412">MMAAPRPQQPHGMKLAEMKKATVVGRRKVAGKLEDMHQLRLLIYLSEFSAIQIHQGRDGRGRVAPCIYPNCYMKMRVTGDIDQIGNWELFI</sequence>
<reference evidence="1" key="2">
    <citation type="submission" date="2018-03" db="EMBL/GenBank/DDBJ databases">
        <title>The Triticum urartu genome reveals the dynamic nature of wheat genome evolution.</title>
        <authorList>
            <person name="Ling H."/>
            <person name="Ma B."/>
            <person name="Shi X."/>
            <person name="Liu H."/>
            <person name="Dong L."/>
            <person name="Sun H."/>
            <person name="Cao Y."/>
            <person name="Gao Q."/>
            <person name="Zheng S."/>
            <person name="Li Y."/>
            <person name="Yu Y."/>
            <person name="Du H."/>
            <person name="Qi M."/>
            <person name="Li Y."/>
            <person name="Yu H."/>
            <person name="Cui Y."/>
            <person name="Wang N."/>
            <person name="Chen C."/>
            <person name="Wu H."/>
            <person name="Zhao Y."/>
            <person name="Zhang J."/>
            <person name="Li Y."/>
            <person name="Zhou W."/>
            <person name="Zhang B."/>
            <person name="Hu W."/>
            <person name="Eijk M."/>
            <person name="Tang J."/>
            <person name="Witsenboer H."/>
            <person name="Zhao S."/>
            <person name="Li Z."/>
            <person name="Zhang A."/>
            <person name="Wang D."/>
            <person name="Liang C."/>
        </authorList>
    </citation>
    <scope>NUCLEOTIDE SEQUENCE [LARGE SCALE GENOMIC DNA]</scope>
    <source>
        <strain evidence="1">cv. G1812</strain>
    </source>
</reference>
<name>A0A8R7V8X4_TRIUA</name>
<keyword evidence="2" id="KW-1185">Reference proteome</keyword>
<protein>
    <submittedName>
        <fullName evidence="1">Uncharacterized protein</fullName>
    </submittedName>
</protein>
<dbReference type="AlphaFoldDB" id="A0A8R7V8X4"/>
<reference evidence="1" key="3">
    <citation type="submission" date="2022-06" db="UniProtKB">
        <authorList>
            <consortium name="EnsemblPlants"/>
        </authorList>
    </citation>
    <scope>IDENTIFICATION</scope>
</reference>
<dbReference type="EnsemblPlants" id="TuG1812G0700003208.01.T04">
    <property type="protein sequence ID" value="TuG1812G0700003208.01.T04.cds345580"/>
    <property type="gene ID" value="TuG1812G0700003208.01"/>
</dbReference>
<dbReference type="Gramene" id="TuG1812G0700003208.01.T01">
    <property type="protein sequence ID" value="TuG1812G0700003208.01.T01.cds345580"/>
    <property type="gene ID" value="TuG1812G0700003208.01"/>
</dbReference>
<dbReference type="EnsemblPlants" id="TuG1812G0700003208.01.T01">
    <property type="protein sequence ID" value="TuG1812G0700003208.01.T01.cds345580"/>
    <property type="gene ID" value="TuG1812G0700003208.01"/>
</dbReference>
<dbReference type="Gramene" id="TuG1812G0700003208.01.T02">
    <property type="protein sequence ID" value="TuG1812G0700003208.01.T02.cds345580"/>
    <property type="gene ID" value="TuG1812G0700003208.01"/>
</dbReference>
<dbReference type="Gramene" id="TuG1812G0700003208.01.T03">
    <property type="protein sequence ID" value="TuG1812G0700003208.01.T03.cds345580"/>
    <property type="gene ID" value="TuG1812G0700003208.01"/>
</dbReference>
<dbReference type="Proteomes" id="UP000015106">
    <property type="component" value="Chromosome 7"/>
</dbReference>
<organism evidence="1 2">
    <name type="scientific">Triticum urartu</name>
    <name type="common">Red wild einkorn</name>
    <name type="synonym">Crithodium urartu</name>
    <dbReference type="NCBI Taxonomy" id="4572"/>
    <lineage>
        <taxon>Eukaryota</taxon>
        <taxon>Viridiplantae</taxon>
        <taxon>Streptophyta</taxon>
        <taxon>Embryophyta</taxon>
        <taxon>Tracheophyta</taxon>
        <taxon>Spermatophyta</taxon>
        <taxon>Magnoliopsida</taxon>
        <taxon>Liliopsida</taxon>
        <taxon>Poales</taxon>
        <taxon>Poaceae</taxon>
        <taxon>BOP clade</taxon>
        <taxon>Pooideae</taxon>
        <taxon>Triticodae</taxon>
        <taxon>Triticeae</taxon>
        <taxon>Triticinae</taxon>
        <taxon>Triticum</taxon>
    </lineage>
</organism>
<evidence type="ECO:0000313" key="1">
    <source>
        <dbReference type="EnsemblPlants" id="TuG1812G0700003208.01.T04.cds345580"/>
    </source>
</evidence>
<dbReference type="EnsemblPlants" id="TuG1812G0700003208.01.T03">
    <property type="protein sequence ID" value="TuG1812G0700003208.01.T03.cds345580"/>
    <property type="gene ID" value="TuG1812G0700003208.01"/>
</dbReference>
<dbReference type="Gramene" id="TuG1812G0700003208.01.T05">
    <property type="protein sequence ID" value="TuG1812G0700003208.01.T05.cds345580"/>
    <property type="gene ID" value="TuG1812G0700003208.01"/>
</dbReference>